<dbReference type="NCBIfam" id="TIGR00787">
    <property type="entry name" value="dctP"/>
    <property type="match status" value="1"/>
</dbReference>
<evidence type="ECO:0000256" key="2">
    <source>
        <dbReference type="ARBA" id="ARBA00022448"/>
    </source>
</evidence>
<dbReference type="Pfam" id="PF03480">
    <property type="entry name" value="DctP"/>
    <property type="match status" value="1"/>
</dbReference>
<comment type="caution">
    <text evidence="5">The sequence shown here is derived from an EMBL/GenBank/DDBJ whole genome shotgun (WGS) entry which is preliminary data.</text>
</comment>
<dbReference type="PANTHER" id="PTHR33376">
    <property type="match status" value="1"/>
</dbReference>
<dbReference type="InterPro" id="IPR038404">
    <property type="entry name" value="TRAP_DctP_sf"/>
</dbReference>
<feature type="chain" id="PRO_5032443469" evidence="4">
    <location>
        <begin position="27"/>
        <end position="332"/>
    </location>
</feature>
<accession>A0A832A2F1</accession>
<dbReference type="Gene3D" id="3.40.190.170">
    <property type="entry name" value="Bacterial extracellular solute-binding protein, family 7"/>
    <property type="match status" value="1"/>
</dbReference>
<dbReference type="AlphaFoldDB" id="A0A832A2F1"/>
<comment type="similarity">
    <text evidence="1">Belongs to the bacterial solute-binding protein 7 family.</text>
</comment>
<dbReference type="InterPro" id="IPR004682">
    <property type="entry name" value="TRAP_DctP"/>
</dbReference>
<name>A0A832A2F1_9BACT</name>
<dbReference type="PIRSF" id="PIRSF006470">
    <property type="entry name" value="DctB"/>
    <property type="match status" value="1"/>
</dbReference>
<dbReference type="NCBIfam" id="NF037995">
    <property type="entry name" value="TRAP_S1"/>
    <property type="match status" value="1"/>
</dbReference>
<feature type="signal peptide" evidence="4">
    <location>
        <begin position="1"/>
        <end position="26"/>
    </location>
</feature>
<reference evidence="5" key="1">
    <citation type="journal article" date="2020" name="mSystems">
        <title>Genome- and Community-Level Interaction Insights into Carbon Utilization and Element Cycling Functions of Hydrothermarchaeota in Hydrothermal Sediment.</title>
        <authorList>
            <person name="Zhou Z."/>
            <person name="Liu Y."/>
            <person name="Xu W."/>
            <person name="Pan J."/>
            <person name="Luo Z.H."/>
            <person name="Li M."/>
        </authorList>
    </citation>
    <scope>NUCLEOTIDE SEQUENCE [LARGE SCALE GENOMIC DNA]</scope>
    <source>
        <strain evidence="5">SpSt-456</strain>
    </source>
</reference>
<keyword evidence="2" id="KW-0813">Transport</keyword>
<evidence type="ECO:0000313" key="5">
    <source>
        <dbReference type="EMBL" id="HFK97293.1"/>
    </source>
</evidence>
<dbReference type="GO" id="GO:0055085">
    <property type="term" value="P:transmembrane transport"/>
    <property type="evidence" value="ECO:0007669"/>
    <property type="project" value="InterPro"/>
</dbReference>
<protein>
    <submittedName>
        <fullName evidence="5">TRAP transporter substrate-binding protein</fullName>
    </submittedName>
</protein>
<gene>
    <name evidence="5" type="ORF">ENS06_08210</name>
</gene>
<dbReference type="PANTHER" id="PTHR33376:SF7">
    <property type="entry name" value="C4-DICARBOXYLATE-BINDING PROTEIN DCTB"/>
    <property type="match status" value="1"/>
</dbReference>
<dbReference type="EMBL" id="DSTK01000023">
    <property type="protein sequence ID" value="HFK97293.1"/>
    <property type="molecule type" value="Genomic_DNA"/>
</dbReference>
<organism evidence="5">
    <name type="scientific">Desulfacinum infernum</name>
    <dbReference type="NCBI Taxonomy" id="35837"/>
    <lineage>
        <taxon>Bacteria</taxon>
        <taxon>Pseudomonadati</taxon>
        <taxon>Thermodesulfobacteriota</taxon>
        <taxon>Syntrophobacteria</taxon>
        <taxon>Syntrophobacterales</taxon>
        <taxon>Syntrophobacteraceae</taxon>
        <taxon>Desulfacinum</taxon>
    </lineage>
</organism>
<dbReference type="GO" id="GO:0030288">
    <property type="term" value="C:outer membrane-bounded periplasmic space"/>
    <property type="evidence" value="ECO:0007669"/>
    <property type="project" value="InterPro"/>
</dbReference>
<evidence type="ECO:0000256" key="3">
    <source>
        <dbReference type="ARBA" id="ARBA00022729"/>
    </source>
</evidence>
<keyword evidence="3 4" id="KW-0732">Signal</keyword>
<dbReference type="InterPro" id="IPR018389">
    <property type="entry name" value="DctP_fam"/>
</dbReference>
<sequence length="332" mass="36900">MRKHGARLLAALAVSLLFVWGGDAHAGGVIKLGVVTKPGSAQNVCAEKFKELVESRSDYEVKIFHSASLGTETEILQQIQMNSVQMGVITSGPFDVFVPEARVIDYPFLFANSAEADQVLDGPAGQALLKALERARFKGLAYSENGFRHLTNNVRPVHTVDDVKGLKIRVMESILHKELWRVLGANPTPMGWPIYTELQQGTIDAQENPLWVIWNYKLFEVQKYMSLTGHVYSAHIDVASLDWFNGLPAKDQDMIVQAMKEAAAYQRKWNRDNEADFLAKAKAAGMIVNEAPDLASFRAKAAVLKDLDIYKDPKVQDMLTLFLDAVAKIRGK</sequence>
<evidence type="ECO:0000256" key="1">
    <source>
        <dbReference type="ARBA" id="ARBA00009023"/>
    </source>
</evidence>
<evidence type="ECO:0000256" key="4">
    <source>
        <dbReference type="SAM" id="SignalP"/>
    </source>
</evidence>
<proteinExistence type="inferred from homology"/>
<dbReference type="CDD" id="cd13679">
    <property type="entry name" value="PBP2_TRAP_YiaO_like"/>
    <property type="match status" value="1"/>
</dbReference>